<dbReference type="EnsemblMetazoa" id="Aqu2.1.05975_001">
    <property type="protein sequence ID" value="Aqu2.1.05975_001"/>
    <property type="gene ID" value="Aqu2.1.05975"/>
</dbReference>
<name>A0A1X7SV66_AMPQE</name>
<dbReference type="AlphaFoldDB" id="A0A1X7SV66"/>
<organism evidence="1">
    <name type="scientific">Amphimedon queenslandica</name>
    <name type="common">Sponge</name>
    <dbReference type="NCBI Taxonomy" id="400682"/>
    <lineage>
        <taxon>Eukaryota</taxon>
        <taxon>Metazoa</taxon>
        <taxon>Porifera</taxon>
        <taxon>Demospongiae</taxon>
        <taxon>Heteroscleromorpha</taxon>
        <taxon>Haplosclerida</taxon>
        <taxon>Niphatidae</taxon>
        <taxon>Amphimedon</taxon>
    </lineage>
</organism>
<proteinExistence type="predicted"/>
<reference evidence="1" key="1">
    <citation type="submission" date="2017-05" db="UniProtKB">
        <authorList>
            <consortium name="EnsemblMetazoa"/>
        </authorList>
    </citation>
    <scope>IDENTIFICATION</scope>
</reference>
<protein>
    <submittedName>
        <fullName evidence="1">Uncharacterized protein</fullName>
    </submittedName>
</protein>
<accession>A0A1X7SV66</accession>
<dbReference type="InParanoid" id="A0A1X7SV66"/>
<sequence>MFLAVIAATHVHQHGRHETPTHIDHAYCRGSIVWAIAVELLTLDNRLITVPISQ</sequence>
<evidence type="ECO:0000313" key="1">
    <source>
        <dbReference type="EnsemblMetazoa" id="Aqu2.1.05975_001"/>
    </source>
</evidence>